<dbReference type="InterPro" id="IPR000182">
    <property type="entry name" value="GNAT_dom"/>
</dbReference>
<dbReference type="Proteomes" id="UP000095023">
    <property type="component" value="Unassembled WGS sequence"/>
</dbReference>
<dbReference type="CDD" id="cd04301">
    <property type="entry name" value="NAT_SF"/>
    <property type="match status" value="1"/>
</dbReference>
<evidence type="ECO:0000313" key="4">
    <source>
        <dbReference type="EMBL" id="ODV90032.1"/>
    </source>
</evidence>
<gene>
    <name evidence="4" type="ORF">CANCADRAFT_26186</name>
</gene>
<dbReference type="InterPro" id="IPR016181">
    <property type="entry name" value="Acyl_CoA_acyltransferase"/>
</dbReference>
<evidence type="ECO:0000256" key="2">
    <source>
        <dbReference type="ARBA" id="ARBA00023315"/>
    </source>
</evidence>
<dbReference type="OrthoDB" id="30840at2759"/>
<dbReference type="SUPFAM" id="SSF55729">
    <property type="entry name" value="Acyl-CoA N-acyltransferases (Nat)"/>
    <property type="match status" value="1"/>
</dbReference>
<dbReference type="InterPro" id="IPR051635">
    <property type="entry name" value="SNAT-like"/>
</dbReference>
<dbReference type="GO" id="GO:0005737">
    <property type="term" value="C:cytoplasm"/>
    <property type="evidence" value="ECO:0007669"/>
    <property type="project" value="TreeGrafter"/>
</dbReference>
<reference evidence="5" key="1">
    <citation type="submission" date="2016-02" db="EMBL/GenBank/DDBJ databases">
        <title>Comparative genomics of biotechnologically important yeasts.</title>
        <authorList>
            <consortium name="DOE Joint Genome Institute"/>
            <person name="Riley R."/>
            <person name="Haridas S."/>
            <person name="Wolfe K.H."/>
            <person name="Lopes M.R."/>
            <person name="Hittinger C.T."/>
            <person name="Goker M."/>
            <person name="Salamov A."/>
            <person name="Wisecaver J."/>
            <person name="Long T.M."/>
            <person name="Aerts A.L."/>
            <person name="Barry K."/>
            <person name="Choi C."/>
            <person name="Clum A."/>
            <person name="Coughlan A.Y."/>
            <person name="Deshpande S."/>
            <person name="Douglass A.P."/>
            <person name="Hanson S.J."/>
            <person name="Klenk H.-P."/>
            <person name="Labutti K."/>
            <person name="Lapidus A."/>
            <person name="Lindquist E."/>
            <person name="Lipzen A."/>
            <person name="Meier-Kolthoff J.P."/>
            <person name="Ohm R.A."/>
            <person name="Otillar R.P."/>
            <person name="Pangilinan J."/>
            <person name="Peng Y."/>
            <person name="Rokas A."/>
            <person name="Rosa C.A."/>
            <person name="Scheuner C."/>
            <person name="Sibirny A.A."/>
            <person name="Slot J.C."/>
            <person name="Stielow J.B."/>
            <person name="Sun H."/>
            <person name="Kurtzman C.P."/>
            <person name="Blackwell M."/>
            <person name="Jeffries T.W."/>
            <person name="Grigoriev I.V."/>
        </authorList>
    </citation>
    <scope>NUCLEOTIDE SEQUENCE [LARGE SCALE GENOMIC DNA]</scope>
    <source>
        <strain evidence="5">NRRL Y-17796</strain>
    </source>
</reference>
<evidence type="ECO:0000256" key="1">
    <source>
        <dbReference type="ARBA" id="ARBA00022679"/>
    </source>
</evidence>
<dbReference type="GO" id="GO:0004059">
    <property type="term" value="F:aralkylamine N-acetyltransferase activity"/>
    <property type="evidence" value="ECO:0007669"/>
    <property type="project" value="TreeGrafter"/>
</dbReference>
<evidence type="ECO:0000259" key="3">
    <source>
        <dbReference type="Pfam" id="PF13673"/>
    </source>
</evidence>
<dbReference type="EMBL" id="KV453842">
    <property type="protein sequence ID" value="ODV90032.1"/>
    <property type="molecule type" value="Genomic_DNA"/>
</dbReference>
<accession>A0A1E4TE34</accession>
<dbReference type="PANTHER" id="PTHR10908:SF0">
    <property type="entry name" value="SEROTONIN N-ACETYLTRANSFERASE"/>
    <property type="match status" value="1"/>
</dbReference>
<protein>
    <recommendedName>
        <fullName evidence="3">N-acetyltransferase domain-containing protein</fullName>
    </recommendedName>
</protein>
<keyword evidence="2" id="KW-0012">Acyltransferase</keyword>
<sequence length="222" mass="24525">MLPEHAVVRPLLRSDVDKAVELETLAFTNPAERASKAKIQYRLSVCSELSLGVFLRNHEAENNKSDSENPTFLKINSCDIYAAAYPSEIDREEKLIAHIIATQSDKDTITNESMEIPDLVDGRPVKNDSRGHINGGTSIAIHSLAVHPDYQSAHIGSSLLNDYTKRMSMHSVVDKVILIAHPEVAPFYVKNGFADCGTSSCDHAGETWVDLVYRIDDSDDSD</sequence>
<dbReference type="AlphaFoldDB" id="A0A1E4TE34"/>
<proteinExistence type="predicted"/>
<feature type="domain" description="N-acetyltransferase" evidence="3">
    <location>
        <begin position="98"/>
        <end position="210"/>
    </location>
</feature>
<dbReference type="Gene3D" id="3.40.630.30">
    <property type="match status" value="1"/>
</dbReference>
<dbReference type="Pfam" id="PF13673">
    <property type="entry name" value="Acetyltransf_10"/>
    <property type="match status" value="1"/>
</dbReference>
<keyword evidence="5" id="KW-1185">Reference proteome</keyword>
<keyword evidence="1" id="KW-0808">Transferase</keyword>
<dbReference type="PANTHER" id="PTHR10908">
    <property type="entry name" value="SEROTONIN N-ACETYLTRANSFERASE"/>
    <property type="match status" value="1"/>
</dbReference>
<name>A0A1E4TE34_9ASCO</name>
<evidence type="ECO:0000313" key="5">
    <source>
        <dbReference type="Proteomes" id="UP000095023"/>
    </source>
</evidence>
<organism evidence="4 5">
    <name type="scientific">Tortispora caseinolytica NRRL Y-17796</name>
    <dbReference type="NCBI Taxonomy" id="767744"/>
    <lineage>
        <taxon>Eukaryota</taxon>
        <taxon>Fungi</taxon>
        <taxon>Dikarya</taxon>
        <taxon>Ascomycota</taxon>
        <taxon>Saccharomycotina</taxon>
        <taxon>Trigonopsidomycetes</taxon>
        <taxon>Trigonopsidales</taxon>
        <taxon>Trigonopsidaceae</taxon>
        <taxon>Tortispora</taxon>
    </lineage>
</organism>